<dbReference type="Proteomes" id="UP000676336">
    <property type="component" value="Unassembled WGS sequence"/>
</dbReference>
<organism evidence="2 3">
    <name type="scientific">Rotaria magnacalcarata</name>
    <dbReference type="NCBI Taxonomy" id="392030"/>
    <lineage>
        <taxon>Eukaryota</taxon>
        <taxon>Metazoa</taxon>
        <taxon>Spiralia</taxon>
        <taxon>Gnathifera</taxon>
        <taxon>Rotifera</taxon>
        <taxon>Eurotatoria</taxon>
        <taxon>Bdelloidea</taxon>
        <taxon>Philodinida</taxon>
        <taxon>Philodinidae</taxon>
        <taxon>Rotaria</taxon>
    </lineage>
</organism>
<feature type="region of interest" description="Disordered" evidence="1">
    <location>
        <begin position="33"/>
        <end position="56"/>
    </location>
</feature>
<proteinExistence type="predicted"/>
<sequence>QFYGNNSPKVLSPLKSQSPRHTFNQNLAMMSMIQQQQQQQPVFHHSSMPYGTYSNRNSLEALNNENQPIFDSLTNSSSTNHLNLSPFIDRNAPNSNTLFPSPTEMAAPSSPVSLTNVYQPSDIVALLEPSSSSD</sequence>
<comment type="caution">
    <text evidence="2">The sequence shown here is derived from an EMBL/GenBank/DDBJ whole genome shotgun (WGS) entry which is preliminary data.</text>
</comment>
<feature type="non-terminal residue" evidence="2">
    <location>
        <position position="134"/>
    </location>
</feature>
<protein>
    <submittedName>
        <fullName evidence="2">Uncharacterized protein</fullName>
    </submittedName>
</protein>
<evidence type="ECO:0000313" key="2">
    <source>
        <dbReference type="EMBL" id="CAF5221677.1"/>
    </source>
</evidence>
<dbReference type="AlphaFoldDB" id="A0A8S3JNX8"/>
<reference evidence="2" key="1">
    <citation type="submission" date="2021-02" db="EMBL/GenBank/DDBJ databases">
        <authorList>
            <person name="Nowell W R."/>
        </authorList>
    </citation>
    <scope>NUCLEOTIDE SEQUENCE</scope>
</reference>
<feature type="non-terminal residue" evidence="2">
    <location>
        <position position="1"/>
    </location>
</feature>
<evidence type="ECO:0000313" key="3">
    <source>
        <dbReference type="Proteomes" id="UP000676336"/>
    </source>
</evidence>
<gene>
    <name evidence="2" type="ORF">SMN809_LOCUS82480</name>
</gene>
<dbReference type="EMBL" id="CAJOBI010351807">
    <property type="protein sequence ID" value="CAF5221677.1"/>
    <property type="molecule type" value="Genomic_DNA"/>
</dbReference>
<evidence type="ECO:0000256" key="1">
    <source>
        <dbReference type="SAM" id="MobiDB-lite"/>
    </source>
</evidence>
<name>A0A8S3JNX8_9BILA</name>
<accession>A0A8S3JNX8</accession>